<dbReference type="RefSeq" id="WP_138863523.1">
    <property type="nucleotide sequence ID" value="NZ_VCPC01000002.1"/>
</dbReference>
<name>A0ABY2XB46_9RHOB</name>
<keyword evidence="1" id="KW-0472">Membrane</keyword>
<keyword evidence="1" id="KW-0812">Transmembrane</keyword>
<reference evidence="2 3" key="1">
    <citation type="submission" date="2019-05" db="EMBL/GenBank/DDBJ databases">
        <title>Marivita sp. nov. isolated from sea sediment.</title>
        <authorList>
            <person name="Kim W."/>
        </authorList>
    </citation>
    <scope>NUCLEOTIDE SEQUENCE [LARGE SCALE GENOMIC DNA]</scope>
    <source>
        <strain evidence="2 3">CAU 1492</strain>
    </source>
</reference>
<sequence length="232" mass="24413">MTSLPAAFGRHWQLAALCLALCLLWSTPVVMPLKLLLVLFHELSHAAATLLTGGEVVDMHITLSQGGQVISRGGNRFVILCAGYIGSLAIGVVLFIAALRTHADRAIAATLGAVLVASAALYMQGIFAIGFAAGTGAALIAAAAYLSRDVNDLILRLIGMASMIYVPLDIFDDTLRRAHLDSDARMLATEFGGTTMLWGAAWFALALLTIAACLRYGLGASSNIAWRPKTTA</sequence>
<accession>A0ABY2XB46</accession>
<dbReference type="Pfam" id="PF13398">
    <property type="entry name" value="Peptidase_M50B"/>
    <property type="match status" value="1"/>
</dbReference>
<dbReference type="EMBL" id="VCPC01000002">
    <property type="protein sequence ID" value="TMV12967.1"/>
    <property type="molecule type" value="Genomic_DNA"/>
</dbReference>
<keyword evidence="3" id="KW-1185">Reference proteome</keyword>
<organism evidence="2 3">
    <name type="scientific">Arenibacterium halophilum</name>
    <dbReference type="NCBI Taxonomy" id="2583821"/>
    <lineage>
        <taxon>Bacteria</taxon>
        <taxon>Pseudomonadati</taxon>
        <taxon>Pseudomonadota</taxon>
        <taxon>Alphaproteobacteria</taxon>
        <taxon>Rhodobacterales</taxon>
        <taxon>Paracoccaceae</taxon>
        <taxon>Arenibacterium</taxon>
    </lineage>
</organism>
<dbReference type="PANTHER" id="PTHR33979">
    <property type="entry name" value="OS02G0221600 PROTEIN"/>
    <property type="match status" value="1"/>
</dbReference>
<feature type="transmembrane region" description="Helical" evidence="1">
    <location>
        <begin position="129"/>
        <end position="146"/>
    </location>
</feature>
<proteinExistence type="predicted"/>
<feature type="transmembrane region" description="Helical" evidence="1">
    <location>
        <begin position="153"/>
        <end position="171"/>
    </location>
</feature>
<evidence type="ECO:0000313" key="3">
    <source>
        <dbReference type="Proteomes" id="UP001191082"/>
    </source>
</evidence>
<dbReference type="PANTHER" id="PTHR33979:SF2">
    <property type="entry name" value="PEPTIDASE M50B-LIKE-DOMAIN-CONTAINING PROTEIN"/>
    <property type="match status" value="1"/>
</dbReference>
<feature type="transmembrane region" description="Helical" evidence="1">
    <location>
        <begin position="106"/>
        <end position="123"/>
    </location>
</feature>
<protein>
    <submittedName>
        <fullName evidence="2">M50 family metallopeptidase</fullName>
    </submittedName>
</protein>
<feature type="transmembrane region" description="Helical" evidence="1">
    <location>
        <begin position="196"/>
        <end position="218"/>
    </location>
</feature>
<evidence type="ECO:0000256" key="1">
    <source>
        <dbReference type="SAM" id="Phobius"/>
    </source>
</evidence>
<evidence type="ECO:0000313" key="2">
    <source>
        <dbReference type="EMBL" id="TMV12967.1"/>
    </source>
</evidence>
<keyword evidence="1" id="KW-1133">Transmembrane helix</keyword>
<comment type="caution">
    <text evidence="2">The sequence shown here is derived from an EMBL/GenBank/DDBJ whole genome shotgun (WGS) entry which is preliminary data.</text>
</comment>
<dbReference type="InterPro" id="IPR049500">
    <property type="entry name" value="Peptidase_M50B-like"/>
</dbReference>
<dbReference type="Proteomes" id="UP001191082">
    <property type="component" value="Unassembled WGS sequence"/>
</dbReference>
<feature type="transmembrane region" description="Helical" evidence="1">
    <location>
        <begin position="77"/>
        <end position="99"/>
    </location>
</feature>
<gene>
    <name evidence="2" type="ORF">FGK64_09235</name>
</gene>